<evidence type="ECO:0000313" key="2">
    <source>
        <dbReference type="Proteomes" id="UP000234653"/>
    </source>
</evidence>
<dbReference type="Proteomes" id="UP000234653">
    <property type="component" value="Chromosome"/>
</dbReference>
<sequence>MNKSDRIVYVVTKSSIIINFKEKL</sequence>
<dbReference type="KEGG" id="lali:LA20249_02745"/>
<protein>
    <submittedName>
        <fullName evidence="1">Uncharacterized protein</fullName>
    </submittedName>
</protein>
<dbReference type="AlphaFoldDB" id="A0A2K9HRW5"/>
<accession>A0A2K9HRW5</accession>
<name>A0A2K9HRW5_9LACO</name>
<organism evidence="1 2">
    <name type="scientific">Companilactobacillus alimentarius DSM 20249</name>
    <dbReference type="NCBI Taxonomy" id="1423720"/>
    <lineage>
        <taxon>Bacteria</taxon>
        <taxon>Bacillati</taxon>
        <taxon>Bacillota</taxon>
        <taxon>Bacilli</taxon>
        <taxon>Lactobacillales</taxon>
        <taxon>Lactobacillaceae</taxon>
        <taxon>Companilactobacillus</taxon>
    </lineage>
</organism>
<gene>
    <name evidence="1" type="ORF">LA20249_02745</name>
</gene>
<reference evidence="1 2" key="1">
    <citation type="submission" date="2016-12" db="EMBL/GenBank/DDBJ databases">
        <title>The whole genome sequencing and assembly of Lactobacillus alimentarius DSM 20249T strain.</title>
        <authorList>
            <person name="Lee Y.-J."/>
            <person name="Yi H."/>
            <person name="Bahn Y.-S."/>
            <person name="Kim J.F."/>
            <person name="Lee D.-W."/>
        </authorList>
    </citation>
    <scope>NUCLEOTIDE SEQUENCE [LARGE SCALE GENOMIC DNA]</scope>
    <source>
        <strain evidence="1 2">DSM 20249</strain>
    </source>
</reference>
<evidence type="ECO:0000313" key="1">
    <source>
        <dbReference type="EMBL" id="AUI72762.1"/>
    </source>
</evidence>
<proteinExistence type="predicted"/>
<keyword evidence="2" id="KW-1185">Reference proteome</keyword>
<dbReference type="EMBL" id="CP018867">
    <property type="protein sequence ID" value="AUI72762.1"/>
    <property type="molecule type" value="Genomic_DNA"/>
</dbReference>